<proteinExistence type="predicted"/>
<dbReference type="RefSeq" id="WP_343914576.1">
    <property type="nucleotide sequence ID" value="NZ_BAAAJY010000002.1"/>
</dbReference>
<evidence type="ECO:0000313" key="2">
    <source>
        <dbReference type="Proteomes" id="UP001296993"/>
    </source>
</evidence>
<name>A0ABS4XDH0_9MICC</name>
<dbReference type="Proteomes" id="UP001296993">
    <property type="component" value="Unassembled WGS sequence"/>
</dbReference>
<evidence type="ECO:0000313" key="1">
    <source>
        <dbReference type="EMBL" id="MBP2386336.1"/>
    </source>
</evidence>
<dbReference type="EMBL" id="JAGIOF010000001">
    <property type="protein sequence ID" value="MBP2386336.1"/>
    <property type="molecule type" value="Genomic_DNA"/>
</dbReference>
<sequence length="119" mass="12764">MSLPPRPIQLATHDGVPCWLLTPVPLTDGHLGREVVGALLEGTLVGFERTDVHRGTLTLSGTGRIELLDSKHMLVACDPPAPVETIPAARLAREIPGCFIAWNDARTRTAWGGVLEKAP</sequence>
<reference evidence="1 2" key="1">
    <citation type="submission" date="2021-03" db="EMBL/GenBank/DDBJ databases">
        <title>Sequencing the genomes of 1000 actinobacteria strains.</title>
        <authorList>
            <person name="Klenk H.-P."/>
        </authorList>
    </citation>
    <scope>NUCLEOTIDE SEQUENCE [LARGE SCALE GENOMIC DNA]</scope>
    <source>
        <strain evidence="1 2">DSM 15797</strain>
    </source>
</reference>
<comment type="caution">
    <text evidence="1">The sequence shown here is derived from an EMBL/GenBank/DDBJ whole genome shotgun (WGS) entry which is preliminary data.</text>
</comment>
<protein>
    <submittedName>
        <fullName evidence="1">Uncharacterized protein</fullName>
    </submittedName>
</protein>
<keyword evidence="2" id="KW-1185">Reference proteome</keyword>
<gene>
    <name evidence="1" type="ORF">JOF47_001847</name>
</gene>
<accession>A0ABS4XDH0</accession>
<organism evidence="1 2">
    <name type="scientific">Paeniglutamicibacter kerguelensis</name>
    <dbReference type="NCBI Taxonomy" id="254788"/>
    <lineage>
        <taxon>Bacteria</taxon>
        <taxon>Bacillati</taxon>
        <taxon>Actinomycetota</taxon>
        <taxon>Actinomycetes</taxon>
        <taxon>Micrococcales</taxon>
        <taxon>Micrococcaceae</taxon>
        <taxon>Paeniglutamicibacter</taxon>
    </lineage>
</organism>